<feature type="region of interest" description="Disordered" evidence="8">
    <location>
        <begin position="408"/>
        <end position="453"/>
    </location>
</feature>
<accession>A0AAV5WLV0</accession>
<feature type="non-terminal residue" evidence="11">
    <location>
        <position position="697"/>
    </location>
</feature>
<name>A0AAV5WLV0_9BILA</name>
<feature type="region of interest" description="Disordered" evidence="8">
    <location>
        <begin position="595"/>
        <end position="619"/>
    </location>
</feature>
<feature type="domain" description="ZP" evidence="10">
    <location>
        <begin position="16"/>
        <end position="264"/>
    </location>
</feature>
<dbReference type="Pfam" id="PF25057">
    <property type="entry name" value="CUT_N"/>
    <property type="match status" value="1"/>
</dbReference>
<evidence type="ECO:0000256" key="8">
    <source>
        <dbReference type="SAM" id="MobiDB-lite"/>
    </source>
</evidence>
<dbReference type="InterPro" id="IPR001507">
    <property type="entry name" value="ZP_dom"/>
</dbReference>
<sequence length="697" mass="76068">DNCSIDNDIIDEPDIECLDDSIRIHIKTRKLFAGRIYAKGRAEIPECFKDDFAGERTKKPRFDLKFGVCGMKSLRSVDPRGMYYGITVVVSFHPLFITKVDQAFHVKCFFEEANRGLTAELGVSMIPTTEVEARHGIPGCSYSIHRSSIDDIDAGRPAGPPIQFARVGDKVLHQWHCNDQMFGVLVKNCYVTDGFGLRSEVIDEQGCPVDPILITGIRYSSDLQRGYAESQVFKFADKPGVWFFCQIQMCMKGHGMCNNVTPPACASTAPPPIEGANKSIDYKEEDVDYRSGSKTTTKKTTNTSKGRKGGKTTTSKPTGSDYEDGNEETTEDDYDTGTNKRNRDTKDKSSFSSNPYGRASPDGAAFDESSDTAAVTDAAETATVFGPGIATDDFGLPSRVTTATETVTQEFETEDDLQVKESPTPPPSKPIATEDPLIGEAPATGVPSSGSSDYNDYSEVTIPPNLTDLLANLPDDLSADSLQKMFRDSVDDRRALLVSMDRIKNQLKLAERKRTTPAATSAATQRLRRPVQHLQQQPVGRGALRRGDKIGSMTVDWRNARKRDDPMPMDDKDDIGVPMIAGQLLIYDLDEEPPADATAAAQKQKKEKEKTVLNSDAEASPECAISRSGLLVLSGSLSAVAAALFVITLSLYMKLSRVGSSRKKAPMPPPPDHLLSFAGPSTAPPPPTVSRTTSRQY</sequence>
<dbReference type="PANTHER" id="PTHR22907:SF24">
    <property type="entry name" value="ZP DOMAIN-CONTAINING PROTEIN"/>
    <property type="match status" value="1"/>
</dbReference>
<feature type="compositionally biased region" description="Acidic residues" evidence="8">
    <location>
        <begin position="321"/>
        <end position="335"/>
    </location>
</feature>
<proteinExistence type="predicted"/>
<evidence type="ECO:0000256" key="3">
    <source>
        <dbReference type="ARBA" id="ARBA00022475"/>
    </source>
</evidence>
<dbReference type="PANTHER" id="PTHR22907">
    <property type="entry name" value="GH04558P"/>
    <property type="match status" value="1"/>
</dbReference>
<feature type="region of interest" description="Disordered" evidence="8">
    <location>
        <begin position="275"/>
        <end position="373"/>
    </location>
</feature>
<dbReference type="InterPro" id="IPR057475">
    <property type="entry name" value="CUT_C"/>
</dbReference>
<dbReference type="GO" id="GO:0042302">
    <property type="term" value="F:structural constituent of cuticle"/>
    <property type="evidence" value="ECO:0007669"/>
    <property type="project" value="UniProtKB-KW"/>
</dbReference>
<keyword evidence="4 9" id="KW-0812">Transmembrane</keyword>
<dbReference type="InterPro" id="IPR051962">
    <property type="entry name" value="Cuticlin"/>
</dbReference>
<dbReference type="PROSITE" id="PS51034">
    <property type="entry name" value="ZP_2"/>
    <property type="match status" value="1"/>
</dbReference>
<reference evidence="11" key="1">
    <citation type="submission" date="2023-10" db="EMBL/GenBank/DDBJ databases">
        <title>Genome assembly of Pristionchus species.</title>
        <authorList>
            <person name="Yoshida K."/>
            <person name="Sommer R.J."/>
        </authorList>
    </citation>
    <scope>NUCLEOTIDE SEQUENCE</scope>
    <source>
        <strain evidence="11">RS5133</strain>
    </source>
</reference>
<comment type="caution">
    <text evidence="11">The sequence shown here is derived from an EMBL/GenBank/DDBJ whole genome shotgun (WGS) entry which is preliminary data.</text>
</comment>
<feature type="compositionally biased region" description="Low complexity" evidence="8">
    <location>
        <begin position="292"/>
        <end position="304"/>
    </location>
</feature>
<evidence type="ECO:0000256" key="5">
    <source>
        <dbReference type="ARBA" id="ARBA00022729"/>
    </source>
</evidence>
<evidence type="ECO:0000256" key="4">
    <source>
        <dbReference type="ARBA" id="ARBA00022692"/>
    </source>
</evidence>
<dbReference type="Pfam" id="PF25301">
    <property type="entry name" value="CUT_C"/>
    <property type="match status" value="1"/>
</dbReference>
<keyword evidence="6 9" id="KW-1133">Transmembrane helix</keyword>
<evidence type="ECO:0000313" key="11">
    <source>
        <dbReference type="EMBL" id="GMT30822.1"/>
    </source>
</evidence>
<feature type="non-terminal residue" evidence="11">
    <location>
        <position position="1"/>
    </location>
</feature>
<keyword evidence="5" id="KW-0732">Signal</keyword>
<keyword evidence="2" id="KW-0193">Cuticle</keyword>
<keyword evidence="12" id="KW-1185">Reference proteome</keyword>
<evidence type="ECO:0000259" key="10">
    <source>
        <dbReference type="PROSITE" id="PS51034"/>
    </source>
</evidence>
<keyword evidence="3" id="KW-1003">Cell membrane</keyword>
<evidence type="ECO:0000256" key="1">
    <source>
        <dbReference type="ARBA" id="ARBA00004251"/>
    </source>
</evidence>
<evidence type="ECO:0000256" key="2">
    <source>
        <dbReference type="ARBA" id="ARBA00022460"/>
    </source>
</evidence>
<gene>
    <name evidence="11" type="ORF">PFISCL1PPCAC_22119</name>
</gene>
<comment type="subcellular location">
    <subcellularLocation>
        <location evidence="1">Cell membrane</location>
        <topology evidence="1">Single-pass type I membrane protein</topology>
    </subcellularLocation>
</comment>
<evidence type="ECO:0000313" key="12">
    <source>
        <dbReference type="Proteomes" id="UP001432322"/>
    </source>
</evidence>
<dbReference type="InterPro" id="IPR056953">
    <property type="entry name" value="CUT_N"/>
</dbReference>
<feature type="region of interest" description="Disordered" evidence="8">
    <location>
        <begin position="511"/>
        <end position="544"/>
    </location>
</feature>
<feature type="compositionally biased region" description="Low complexity" evidence="8">
    <location>
        <begin position="311"/>
        <end position="320"/>
    </location>
</feature>
<organism evidence="11 12">
    <name type="scientific">Pristionchus fissidentatus</name>
    <dbReference type="NCBI Taxonomy" id="1538716"/>
    <lineage>
        <taxon>Eukaryota</taxon>
        <taxon>Metazoa</taxon>
        <taxon>Ecdysozoa</taxon>
        <taxon>Nematoda</taxon>
        <taxon>Chromadorea</taxon>
        <taxon>Rhabditida</taxon>
        <taxon>Rhabditina</taxon>
        <taxon>Diplogasteromorpha</taxon>
        <taxon>Diplogasteroidea</taxon>
        <taxon>Neodiplogasteridae</taxon>
        <taxon>Pristionchus</taxon>
    </lineage>
</organism>
<evidence type="ECO:0000256" key="9">
    <source>
        <dbReference type="SAM" id="Phobius"/>
    </source>
</evidence>
<dbReference type="AlphaFoldDB" id="A0AAV5WLV0"/>
<dbReference type="SMART" id="SM00241">
    <property type="entry name" value="ZP"/>
    <property type="match status" value="1"/>
</dbReference>
<evidence type="ECO:0000256" key="6">
    <source>
        <dbReference type="ARBA" id="ARBA00022989"/>
    </source>
</evidence>
<protein>
    <recommendedName>
        <fullName evidence="10">ZP domain-containing protein</fullName>
    </recommendedName>
</protein>
<dbReference type="EMBL" id="BTSY01000005">
    <property type="protein sequence ID" value="GMT30822.1"/>
    <property type="molecule type" value="Genomic_DNA"/>
</dbReference>
<keyword evidence="7 9" id="KW-0472">Membrane</keyword>
<feature type="region of interest" description="Disordered" evidence="8">
    <location>
        <begin position="660"/>
        <end position="697"/>
    </location>
</feature>
<evidence type="ECO:0000256" key="7">
    <source>
        <dbReference type="ARBA" id="ARBA00023136"/>
    </source>
</evidence>
<dbReference type="GO" id="GO:0005886">
    <property type="term" value="C:plasma membrane"/>
    <property type="evidence" value="ECO:0007669"/>
    <property type="project" value="UniProtKB-SubCell"/>
</dbReference>
<feature type="transmembrane region" description="Helical" evidence="9">
    <location>
        <begin position="630"/>
        <end position="653"/>
    </location>
</feature>
<dbReference type="Proteomes" id="UP001432322">
    <property type="component" value="Unassembled WGS sequence"/>
</dbReference>